<dbReference type="InterPro" id="IPR003691">
    <property type="entry name" value="FluC"/>
</dbReference>
<dbReference type="HAMAP" id="MF_00454">
    <property type="entry name" value="FluC"/>
    <property type="match status" value="1"/>
</dbReference>
<sequence length="121" mass="13527">MNFLLVALGGGLGSLARYLMGQKWNTGKAQLPVGTWMSNIFGSLLLAILFVLYDKEMIPSHIWYLGGIGFSGAYTTFSTFSKETIHLVENRQYRLALWYVLSSLLIGLATVMIILLLFMDI</sequence>
<feature type="binding site" evidence="10">
    <location>
        <position position="72"/>
    </location>
    <ligand>
        <name>Na(+)</name>
        <dbReference type="ChEBI" id="CHEBI:29101"/>
        <note>structural</note>
    </ligand>
</feature>
<dbReference type="EMBL" id="JBHLTP010000008">
    <property type="protein sequence ID" value="MFC0523819.1"/>
    <property type="molecule type" value="Genomic_DNA"/>
</dbReference>
<comment type="activity regulation">
    <text evidence="10">Na(+) is not transported, but it plays an essential structural role and its presence is essential for fluoride channel function.</text>
</comment>
<evidence type="ECO:0000313" key="12">
    <source>
        <dbReference type="Proteomes" id="UP001589836"/>
    </source>
</evidence>
<keyword evidence="3 10" id="KW-0812">Transmembrane</keyword>
<evidence type="ECO:0000256" key="5">
    <source>
        <dbReference type="ARBA" id="ARBA00023136"/>
    </source>
</evidence>
<keyword evidence="12" id="KW-1185">Reference proteome</keyword>
<keyword evidence="10" id="KW-0915">Sodium</keyword>
<comment type="similarity">
    <text evidence="7 10">Belongs to the fluoride channel Fluc/FEX (TC 1.A.43) family.</text>
</comment>
<evidence type="ECO:0000313" key="11">
    <source>
        <dbReference type="EMBL" id="MFC0523819.1"/>
    </source>
</evidence>
<dbReference type="PANTHER" id="PTHR28259">
    <property type="entry name" value="FLUORIDE EXPORT PROTEIN 1-RELATED"/>
    <property type="match status" value="1"/>
</dbReference>
<accession>A0ABV6LNB1</accession>
<dbReference type="NCBIfam" id="TIGR00494">
    <property type="entry name" value="crcB"/>
    <property type="match status" value="1"/>
</dbReference>
<evidence type="ECO:0000256" key="2">
    <source>
        <dbReference type="ARBA" id="ARBA00022475"/>
    </source>
</evidence>
<evidence type="ECO:0000256" key="1">
    <source>
        <dbReference type="ARBA" id="ARBA00004651"/>
    </source>
</evidence>
<organism evidence="11 12">
    <name type="scientific">Pontibacillus salicampi</name>
    <dbReference type="NCBI Taxonomy" id="1449801"/>
    <lineage>
        <taxon>Bacteria</taxon>
        <taxon>Bacillati</taxon>
        <taxon>Bacillota</taxon>
        <taxon>Bacilli</taxon>
        <taxon>Bacillales</taxon>
        <taxon>Bacillaceae</taxon>
        <taxon>Pontibacillus</taxon>
    </lineage>
</organism>
<keyword evidence="10" id="KW-0813">Transport</keyword>
<protein>
    <recommendedName>
        <fullName evidence="10">Fluoride-specific ion channel FluC</fullName>
    </recommendedName>
</protein>
<evidence type="ECO:0000256" key="9">
    <source>
        <dbReference type="ARBA" id="ARBA00049940"/>
    </source>
</evidence>
<comment type="caution">
    <text evidence="11">The sequence shown here is derived from an EMBL/GenBank/DDBJ whole genome shotgun (WGS) entry which is preliminary data.</text>
</comment>
<evidence type="ECO:0000256" key="3">
    <source>
        <dbReference type="ARBA" id="ARBA00022692"/>
    </source>
</evidence>
<evidence type="ECO:0000256" key="6">
    <source>
        <dbReference type="ARBA" id="ARBA00023303"/>
    </source>
</evidence>
<dbReference type="Pfam" id="PF02537">
    <property type="entry name" value="CRCB"/>
    <property type="match status" value="1"/>
</dbReference>
<comment type="catalytic activity">
    <reaction evidence="8">
        <text>fluoride(in) = fluoride(out)</text>
        <dbReference type="Rhea" id="RHEA:76159"/>
        <dbReference type="ChEBI" id="CHEBI:17051"/>
    </reaction>
    <physiologicalReaction direction="left-to-right" evidence="8">
        <dbReference type="Rhea" id="RHEA:76160"/>
    </physiologicalReaction>
</comment>
<keyword evidence="2 10" id="KW-1003">Cell membrane</keyword>
<keyword evidence="10" id="KW-0406">Ion transport</keyword>
<feature type="transmembrane region" description="Helical" evidence="10">
    <location>
        <begin position="62"/>
        <end position="81"/>
    </location>
</feature>
<proteinExistence type="inferred from homology"/>
<feature type="transmembrane region" description="Helical" evidence="10">
    <location>
        <begin position="31"/>
        <end position="53"/>
    </location>
</feature>
<evidence type="ECO:0000256" key="10">
    <source>
        <dbReference type="HAMAP-Rule" id="MF_00454"/>
    </source>
</evidence>
<keyword evidence="6 10" id="KW-0407">Ion channel</keyword>
<feature type="transmembrane region" description="Helical" evidence="10">
    <location>
        <begin position="96"/>
        <end position="118"/>
    </location>
</feature>
<keyword evidence="10" id="KW-0479">Metal-binding</keyword>
<gene>
    <name evidence="10 11" type="primary">crcB</name>
    <name evidence="10" type="synonym">fluC</name>
    <name evidence="11" type="ORF">ACFFGV_09650</name>
</gene>
<evidence type="ECO:0000256" key="4">
    <source>
        <dbReference type="ARBA" id="ARBA00022989"/>
    </source>
</evidence>
<comment type="subcellular location">
    <subcellularLocation>
        <location evidence="1 10">Cell membrane</location>
        <topology evidence="1 10">Multi-pass membrane protein</topology>
    </subcellularLocation>
</comment>
<keyword evidence="5 10" id="KW-0472">Membrane</keyword>
<dbReference type="RefSeq" id="WP_377347118.1">
    <property type="nucleotide sequence ID" value="NZ_JBHLTP010000008.1"/>
</dbReference>
<evidence type="ECO:0000256" key="8">
    <source>
        <dbReference type="ARBA" id="ARBA00035585"/>
    </source>
</evidence>
<comment type="function">
    <text evidence="9 10">Fluoride-specific ion channel. Important for reducing fluoride concentration in the cell, thus reducing its toxicity.</text>
</comment>
<keyword evidence="4 10" id="KW-1133">Transmembrane helix</keyword>
<evidence type="ECO:0000256" key="7">
    <source>
        <dbReference type="ARBA" id="ARBA00035120"/>
    </source>
</evidence>
<dbReference type="PANTHER" id="PTHR28259:SF1">
    <property type="entry name" value="FLUORIDE EXPORT PROTEIN 1-RELATED"/>
    <property type="match status" value="1"/>
</dbReference>
<dbReference type="Proteomes" id="UP001589836">
    <property type="component" value="Unassembled WGS sequence"/>
</dbReference>
<name>A0ABV6LNB1_9BACI</name>
<feature type="binding site" evidence="10">
    <location>
        <position position="75"/>
    </location>
    <ligand>
        <name>Na(+)</name>
        <dbReference type="ChEBI" id="CHEBI:29101"/>
        <note>structural</note>
    </ligand>
</feature>
<reference evidence="11 12" key="1">
    <citation type="submission" date="2024-09" db="EMBL/GenBank/DDBJ databases">
        <authorList>
            <person name="Sun Q."/>
            <person name="Mori K."/>
        </authorList>
    </citation>
    <scope>NUCLEOTIDE SEQUENCE [LARGE SCALE GENOMIC DNA]</scope>
    <source>
        <strain evidence="11 12">NCAIM B.02529</strain>
    </source>
</reference>